<dbReference type="SMART" id="SM00406">
    <property type="entry name" value="IGv"/>
    <property type="match status" value="1"/>
</dbReference>
<feature type="domain" description="Ig-like" evidence="3">
    <location>
        <begin position="37"/>
        <end position="139"/>
    </location>
</feature>
<name>A0A672UE32_STRHB</name>
<dbReference type="PROSITE" id="PS50835">
    <property type="entry name" value="IG_LIKE"/>
    <property type="match status" value="1"/>
</dbReference>
<keyword evidence="5" id="KW-1185">Reference proteome</keyword>
<dbReference type="GeneTree" id="ENSGT00960000189317"/>
<protein>
    <recommendedName>
        <fullName evidence="3">Ig-like domain-containing protein</fullName>
    </recommendedName>
</protein>
<dbReference type="Ensembl" id="ENSSHBT00005014546.1">
    <property type="protein sequence ID" value="ENSSHBP00005012070.1"/>
    <property type="gene ID" value="ENSSHBG00005010565.1"/>
</dbReference>
<dbReference type="InterPro" id="IPR013106">
    <property type="entry name" value="Ig_V-set"/>
</dbReference>
<dbReference type="InterPro" id="IPR013783">
    <property type="entry name" value="Ig-like_fold"/>
</dbReference>
<evidence type="ECO:0000259" key="3">
    <source>
        <dbReference type="PROSITE" id="PS50835"/>
    </source>
</evidence>
<dbReference type="Gene3D" id="2.60.40.10">
    <property type="entry name" value="Immunoglobulins"/>
    <property type="match status" value="1"/>
</dbReference>
<evidence type="ECO:0000313" key="4">
    <source>
        <dbReference type="Ensembl" id="ENSSHBP00005012070.1"/>
    </source>
</evidence>
<dbReference type="Pfam" id="PF07686">
    <property type="entry name" value="V-set"/>
    <property type="match status" value="1"/>
</dbReference>
<sequence>EQTLDVLNESFPPPSSVSSPYTVSLFLLPGGDTWTVPVQTPTLQRQMQGTSTSMLCQLQAEDTVHWYKHLPGKPPTRILYVWGQSPTFDQRSDSRRFEVQKHPTKYHYTLTIKDLTPRDSGTYYCAYWHYRDRNRNETG</sequence>
<keyword evidence="1" id="KW-0675">Receptor</keyword>
<dbReference type="SUPFAM" id="SSF48726">
    <property type="entry name" value="Immunoglobulin"/>
    <property type="match status" value="1"/>
</dbReference>
<dbReference type="PANTHER" id="PTHR19256:SF44">
    <property type="entry name" value="T CELL RECEPTOR GAMMA VARIABLE 9"/>
    <property type="match status" value="1"/>
</dbReference>
<proteinExistence type="predicted"/>
<dbReference type="InParanoid" id="A0A672UE32"/>
<dbReference type="PANTHER" id="PTHR19256">
    <property type="entry name" value="T-CELL RECEPTOR GAMMA CHAIN"/>
    <property type="match status" value="1"/>
</dbReference>
<dbReference type="AlphaFoldDB" id="A0A672UE32"/>
<dbReference type="InterPro" id="IPR036179">
    <property type="entry name" value="Ig-like_dom_sf"/>
</dbReference>
<dbReference type="InterPro" id="IPR007110">
    <property type="entry name" value="Ig-like_dom"/>
</dbReference>
<evidence type="ECO:0000256" key="2">
    <source>
        <dbReference type="ARBA" id="ARBA00023319"/>
    </source>
</evidence>
<organism evidence="4 5">
    <name type="scientific">Strigops habroptila</name>
    <name type="common">Kakapo</name>
    <dbReference type="NCBI Taxonomy" id="2489341"/>
    <lineage>
        <taxon>Eukaryota</taxon>
        <taxon>Metazoa</taxon>
        <taxon>Chordata</taxon>
        <taxon>Craniata</taxon>
        <taxon>Vertebrata</taxon>
        <taxon>Euteleostomi</taxon>
        <taxon>Archelosauria</taxon>
        <taxon>Archosauria</taxon>
        <taxon>Dinosauria</taxon>
        <taxon>Saurischia</taxon>
        <taxon>Theropoda</taxon>
        <taxon>Coelurosauria</taxon>
        <taxon>Aves</taxon>
        <taxon>Neognathae</taxon>
        <taxon>Neoaves</taxon>
        <taxon>Telluraves</taxon>
        <taxon>Australaves</taxon>
        <taxon>Psittaciformes</taxon>
        <taxon>Psittacidae</taxon>
        <taxon>Strigops</taxon>
    </lineage>
</organism>
<reference evidence="4" key="3">
    <citation type="submission" date="2025-09" db="UniProtKB">
        <authorList>
            <consortium name="Ensembl"/>
        </authorList>
    </citation>
    <scope>IDENTIFICATION</scope>
</reference>
<keyword evidence="2" id="KW-0393">Immunoglobulin domain</keyword>
<accession>A0A672UE32</accession>
<dbReference type="Proteomes" id="UP000472266">
    <property type="component" value="Chromosome 1"/>
</dbReference>
<reference evidence="4" key="2">
    <citation type="submission" date="2025-08" db="UniProtKB">
        <authorList>
            <consortium name="Ensembl"/>
        </authorList>
    </citation>
    <scope>IDENTIFICATION</scope>
</reference>
<dbReference type="InterPro" id="IPR051117">
    <property type="entry name" value="TRG_var/const_region"/>
</dbReference>
<evidence type="ECO:0000256" key="1">
    <source>
        <dbReference type="ARBA" id="ARBA00023170"/>
    </source>
</evidence>
<evidence type="ECO:0000313" key="5">
    <source>
        <dbReference type="Proteomes" id="UP000472266"/>
    </source>
</evidence>
<reference evidence="4 5" key="1">
    <citation type="submission" date="2019-11" db="EMBL/GenBank/DDBJ databases">
        <title>Strigops habroptila (kakapo) genome, bStrHab1, primary haplotype, v2.</title>
        <authorList>
            <person name="Jarvis E.D."/>
            <person name="Howard J."/>
            <person name="Rhie A."/>
            <person name="Phillippy A."/>
            <person name="Korlach J."/>
            <person name="Digby A."/>
            <person name="Iorns D."/>
            <person name="Eason D."/>
            <person name="Robertson B."/>
            <person name="Raemaekers T."/>
            <person name="Howe K."/>
            <person name="Lewin H."/>
            <person name="Damas J."/>
            <person name="Hastie A."/>
            <person name="Tracey A."/>
            <person name="Chow W."/>
            <person name="Fedrigo O."/>
        </authorList>
    </citation>
    <scope>NUCLEOTIDE SEQUENCE [LARGE SCALE GENOMIC DNA]</scope>
</reference>
<dbReference type="OMA" id="CAYWHYR"/>